<gene>
    <name evidence="5" type="ORF">SCNU_03282</name>
</gene>
<keyword evidence="3" id="KW-0378">Hydrolase</keyword>
<dbReference type="Proteomes" id="UP000035065">
    <property type="component" value="Unassembled WGS sequence"/>
</dbReference>
<dbReference type="GO" id="GO:0052689">
    <property type="term" value="F:carboxylic ester hydrolase activity"/>
    <property type="evidence" value="ECO:0007669"/>
    <property type="project" value="UniProtKB-KW"/>
</dbReference>
<dbReference type="RefSeq" id="WP_009677925.1">
    <property type="nucleotide sequence ID" value="NZ_AEUD01000002.1"/>
</dbReference>
<evidence type="ECO:0000256" key="2">
    <source>
        <dbReference type="ARBA" id="ARBA00022487"/>
    </source>
</evidence>
<protein>
    <submittedName>
        <fullName evidence="5">Uncharacterized protein</fullName>
    </submittedName>
</protein>
<dbReference type="AlphaFoldDB" id="F1YFW4"/>
<name>F1YFW4_9ACTN</name>
<organism evidence="5 6">
    <name type="scientific">Gordonia neofelifaecis NRRL B-59395</name>
    <dbReference type="NCBI Taxonomy" id="644548"/>
    <lineage>
        <taxon>Bacteria</taxon>
        <taxon>Bacillati</taxon>
        <taxon>Actinomycetota</taxon>
        <taxon>Actinomycetes</taxon>
        <taxon>Mycobacteriales</taxon>
        <taxon>Gordoniaceae</taxon>
        <taxon>Gordonia</taxon>
    </lineage>
</organism>
<dbReference type="InterPro" id="IPR000675">
    <property type="entry name" value="Cutinase/axe"/>
</dbReference>
<evidence type="ECO:0000313" key="6">
    <source>
        <dbReference type="Proteomes" id="UP000035065"/>
    </source>
</evidence>
<dbReference type="Pfam" id="PF01083">
    <property type="entry name" value="Cutinase"/>
    <property type="match status" value="1"/>
</dbReference>
<dbReference type="SMART" id="SM01110">
    <property type="entry name" value="Cutinase"/>
    <property type="match status" value="1"/>
</dbReference>
<dbReference type="Gene3D" id="3.40.50.1820">
    <property type="entry name" value="alpha/beta hydrolase"/>
    <property type="match status" value="1"/>
</dbReference>
<keyword evidence="2" id="KW-0719">Serine esterase</keyword>
<evidence type="ECO:0000313" key="5">
    <source>
        <dbReference type="EMBL" id="EGD56541.1"/>
    </source>
</evidence>
<dbReference type="SUPFAM" id="SSF53474">
    <property type="entry name" value="alpha/beta-Hydrolases"/>
    <property type="match status" value="1"/>
</dbReference>
<dbReference type="eggNOG" id="COG4223">
    <property type="taxonomic scope" value="Bacteria"/>
</dbReference>
<dbReference type="InterPro" id="IPR029058">
    <property type="entry name" value="AB_hydrolase_fold"/>
</dbReference>
<dbReference type="STRING" id="644548.SCNU_03282"/>
<reference evidence="5 6" key="1">
    <citation type="journal article" date="2011" name="J. Bacteriol.">
        <title>Draft Genome Sequence of Gordonia neofelifaecis NRRL B-59395, a Cholesterol-Degrading Actinomycete.</title>
        <authorList>
            <person name="Ge F."/>
            <person name="Li W."/>
            <person name="Chen G."/>
            <person name="Liu Y."/>
            <person name="Zhang G."/>
            <person name="Yong B."/>
            <person name="Wang Q."/>
            <person name="Wang N."/>
            <person name="Huang Z."/>
            <person name="Li W."/>
            <person name="Wang J."/>
            <person name="Wu C."/>
            <person name="Xie Q."/>
            <person name="Liu G."/>
        </authorList>
    </citation>
    <scope>NUCLEOTIDE SEQUENCE [LARGE SCALE GENOMIC DNA]</scope>
    <source>
        <strain evidence="5 6">NRRL B-59395</strain>
    </source>
</reference>
<dbReference type="EMBL" id="AEUD01000002">
    <property type="protein sequence ID" value="EGD56541.1"/>
    <property type="molecule type" value="Genomic_DNA"/>
</dbReference>
<accession>F1YFW4</accession>
<evidence type="ECO:0000256" key="4">
    <source>
        <dbReference type="ARBA" id="ARBA00023157"/>
    </source>
</evidence>
<keyword evidence="6" id="KW-1185">Reference proteome</keyword>
<keyword evidence="4" id="KW-1015">Disulfide bond</keyword>
<sequence length="402" mass="41413">MAASAGGASADGCGRGGAVVVAGTQAPRDSDGARSGGVAGVGNRYAAQGYRVTYVEYPTNLWPLGPISYNDDVAVGKAATERAIIDYQSRCPGRPVVVAGYSQGARVAGDVLSDAANGRSKPMRVNGRMRTVRTAGLSGELYSDPRRDGRGRSAGVENTLIGLIPGILMSGPRDGGFGSVPVTQVCVRGDGVCDVPDPLADPIGAVDGLAGYWVKHGYYPARMGRAPSTWGQTRCVQQGTTRDCVVEQRSSLGTLTGRIPQVGAAVGPVVTRVVDRRVVADLPEHVRLSTLRPLVGAGPDSSSGDLGVEVRVGRPDLLHAELSQRVGSENRIEAGLGAGPVGVSVGGPTIDARRAGDVVLNPSNLMGRGAPDNAVLRQQTPTEQPTVEVRRAAEAGGPVRTV</sequence>
<dbReference type="PANTHER" id="PTHR33630:SF9">
    <property type="entry name" value="CUTINASE 4"/>
    <property type="match status" value="1"/>
</dbReference>
<proteinExistence type="inferred from homology"/>
<comment type="caution">
    <text evidence="5">The sequence shown here is derived from an EMBL/GenBank/DDBJ whole genome shotgun (WGS) entry which is preliminary data.</text>
</comment>
<dbReference type="PANTHER" id="PTHR33630">
    <property type="entry name" value="CUTINASE RV1984C-RELATED-RELATED"/>
    <property type="match status" value="1"/>
</dbReference>
<evidence type="ECO:0000256" key="1">
    <source>
        <dbReference type="ARBA" id="ARBA00007534"/>
    </source>
</evidence>
<comment type="similarity">
    <text evidence="1">Belongs to the cutinase family.</text>
</comment>
<evidence type="ECO:0000256" key="3">
    <source>
        <dbReference type="ARBA" id="ARBA00022801"/>
    </source>
</evidence>